<dbReference type="Gene3D" id="1.10.760.10">
    <property type="entry name" value="Cytochrome c-like domain"/>
    <property type="match status" value="2"/>
</dbReference>
<feature type="binding site" description="covalent" evidence="8">
    <location>
        <position position="69"/>
    </location>
    <ligand>
        <name>heme c</name>
        <dbReference type="ChEBI" id="CHEBI:61717"/>
        <label>1</label>
    </ligand>
</feature>
<reference evidence="11 12" key="1">
    <citation type="submission" date="2019-06" db="EMBL/GenBank/DDBJ databases">
        <title>Sulfurimonas gotlandica sp. nov., a chemoautotrophic and psychrotolerant epsilonproteobacterium isolated from a pelagic redoxcline, and an emended description of the genus Sulfurimonas.</title>
        <authorList>
            <person name="Wang S."/>
            <person name="Jiang L."/>
            <person name="Shao Z."/>
        </authorList>
    </citation>
    <scope>NUCLEOTIDE SEQUENCE [LARGE SCALE GENOMIC DNA]</scope>
    <source>
        <strain evidence="11 12">S2-6</strain>
    </source>
</reference>
<feature type="binding site" description="axial binding residue" evidence="9">
    <location>
        <position position="294"/>
    </location>
    <ligand>
        <name>heme c</name>
        <dbReference type="ChEBI" id="CHEBI:61717"/>
        <label>2</label>
    </ligand>
    <ligandPart>
        <name>Fe</name>
        <dbReference type="ChEBI" id="CHEBI:18248"/>
    </ligandPart>
</feature>
<dbReference type="GO" id="GO:0042597">
    <property type="term" value="C:periplasmic space"/>
    <property type="evidence" value="ECO:0007669"/>
    <property type="project" value="UniProtKB-SubCell"/>
</dbReference>
<evidence type="ECO:0000256" key="5">
    <source>
        <dbReference type="ARBA" id="ARBA00022764"/>
    </source>
</evidence>
<dbReference type="Proteomes" id="UP000593719">
    <property type="component" value="Chromosome"/>
</dbReference>
<dbReference type="Pfam" id="PF03150">
    <property type="entry name" value="CCP_MauG"/>
    <property type="match status" value="1"/>
</dbReference>
<dbReference type="GO" id="GO:0046872">
    <property type="term" value="F:metal ion binding"/>
    <property type="evidence" value="ECO:0007669"/>
    <property type="project" value="UniProtKB-KW"/>
</dbReference>
<evidence type="ECO:0000256" key="9">
    <source>
        <dbReference type="PIRSR" id="PIRSR000294-2"/>
    </source>
</evidence>
<evidence type="ECO:0000256" key="1">
    <source>
        <dbReference type="ARBA" id="ARBA00004418"/>
    </source>
</evidence>
<proteinExistence type="predicted"/>
<keyword evidence="12" id="KW-1185">Reference proteome</keyword>
<evidence type="ECO:0000259" key="10">
    <source>
        <dbReference type="PROSITE" id="PS51007"/>
    </source>
</evidence>
<accession>A0A7M1B4D9</accession>
<feature type="binding site" description="axial binding residue" evidence="9">
    <location>
        <position position="219"/>
    </location>
    <ligand>
        <name>heme c</name>
        <dbReference type="ChEBI" id="CHEBI:61717"/>
        <label>2</label>
    </ligand>
    <ligandPart>
        <name>Fe</name>
        <dbReference type="ChEBI" id="CHEBI:18248"/>
    </ligandPart>
</feature>
<dbReference type="InterPro" id="IPR004852">
    <property type="entry name" value="Di-haem_cyt_c_peroxidsae"/>
</dbReference>
<evidence type="ECO:0000256" key="2">
    <source>
        <dbReference type="ARBA" id="ARBA00022617"/>
    </source>
</evidence>
<organism evidence="11 12">
    <name type="scientific">Sulfurimonas sediminis</name>
    <dbReference type="NCBI Taxonomy" id="2590020"/>
    <lineage>
        <taxon>Bacteria</taxon>
        <taxon>Pseudomonadati</taxon>
        <taxon>Campylobacterota</taxon>
        <taxon>Epsilonproteobacteria</taxon>
        <taxon>Campylobacterales</taxon>
        <taxon>Sulfurimonadaceae</taxon>
        <taxon>Sulfurimonas</taxon>
    </lineage>
</organism>
<dbReference type="GO" id="GO:0009055">
    <property type="term" value="F:electron transfer activity"/>
    <property type="evidence" value="ECO:0007669"/>
    <property type="project" value="InterPro"/>
</dbReference>
<dbReference type="PROSITE" id="PS51007">
    <property type="entry name" value="CYTC"/>
    <property type="match status" value="2"/>
</dbReference>
<keyword evidence="2 8" id="KW-0349">Heme</keyword>
<comment type="cofactor">
    <cofactor evidence="8">
        <name>heme</name>
        <dbReference type="ChEBI" id="CHEBI:30413"/>
    </cofactor>
    <text evidence="8">Binds 2 heme groups.</text>
</comment>
<gene>
    <name evidence="11" type="ORF">FJR45_11495</name>
</gene>
<dbReference type="PANTHER" id="PTHR30600">
    <property type="entry name" value="CYTOCHROME C PEROXIDASE-RELATED"/>
    <property type="match status" value="1"/>
</dbReference>
<dbReference type="InterPro" id="IPR026259">
    <property type="entry name" value="MauG/Cytc_peroxidase"/>
</dbReference>
<dbReference type="KEGG" id="ssei:FJR45_11495"/>
<dbReference type="InterPro" id="IPR036909">
    <property type="entry name" value="Cyt_c-like_dom_sf"/>
</dbReference>
<comment type="PTM">
    <text evidence="8">Binds 2 heme groups per subunit.</text>
</comment>
<keyword evidence="4" id="KW-0732">Signal</keyword>
<dbReference type="PIRSF" id="PIRSF000294">
    <property type="entry name" value="Cytochrome-c_peroxidase"/>
    <property type="match status" value="1"/>
</dbReference>
<dbReference type="AlphaFoldDB" id="A0A7M1B4D9"/>
<dbReference type="GO" id="GO:0020037">
    <property type="term" value="F:heme binding"/>
    <property type="evidence" value="ECO:0007669"/>
    <property type="project" value="InterPro"/>
</dbReference>
<feature type="binding site" description="covalent" evidence="8">
    <location>
        <position position="215"/>
    </location>
    <ligand>
        <name>heme c</name>
        <dbReference type="ChEBI" id="CHEBI:61717"/>
        <label>2</label>
    </ligand>
</feature>
<sequence length="336" mass="37227">MKKTILSISVAISCAYASEGLLLQEAKQNFGPLPKTFPSETNTLTQAKIKLGKMLFHEKRVSIDGTTSCAKCHPFSYYGADNLEKSRGNFGKLNPRNAPTVLNAAGQISQHWRGDRKDVEEQARKALLGKGSFGAPSNEWVEKKLQSIEQYTVLFKKAFPNDAKPISVANYAKAIGAWERMLSTPSRFDEFLEGRSNALTQEEKAGLKTFIKTGCASCHSGALLGGTMNQKFGMVAPYWEYTKSKKIDEGRYNVTKKEGDKYVFKVPQLRNIAMTSPYFHDGSVTSLKEAVKIMAKVQLGVDLSQEETQSIYLFLESLTGKLSQDIVTVPLLPETN</sequence>
<feature type="binding site" description="covalent" evidence="8">
    <location>
        <position position="218"/>
    </location>
    <ligand>
        <name>heme c</name>
        <dbReference type="ChEBI" id="CHEBI:61717"/>
        <label>2</label>
    </ligand>
</feature>
<evidence type="ECO:0000256" key="3">
    <source>
        <dbReference type="ARBA" id="ARBA00022723"/>
    </source>
</evidence>
<keyword evidence="6" id="KW-0560">Oxidoreductase</keyword>
<protein>
    <submittedName>
        <fullName evidence="11">C-type cytochrome</fullName>
    </submittedName>
</protein>
<dbReference type="RefSeq" id="WP_193150661.1">
    <property type="nucleotide sequence ID" value="NZ_CP041235.1"/>
</dbReference>
<dbReference type="PANTHER" id="PTHR30600:SF7">
    <property type="entry name" value="CYTOCHROME C PEROXIDASE-RELATED"/>
    <property type="match status" value="1"/>
</dbReference>
<feature type="binding site" description="axial binding residue" evidence="9">
    <location>
        <position position="73"/>
    </location>
    <ligand>
        <name>heme c</name>
        <dbReference type="ChEBI" id="CHEBI:61717"/>
        <label>1</label>
    </ligand>
    <ligandPart>
        <name>Fe</name>
        <dbReference type="ChEBI" id="CHEBI:18248"/>
    </ligandPart>
</feature>
<keyword evidence="7 9" id="KW-0408">Iron</keyword>
<evidence type="ECO:0000256" key="6">
    <source>
        <dbReference type="ARBA" id="ARBA00023002"/>
    </source>
</evidence>
<dbReference type="InterPro" id="IPR051395">
    <property type="entry name" value="Cytochrome_c_Peroxidase/MauG"/>
</dbReference>
<dbReference type="SUPFAM" id="SSF46626">
    <property type="entry name" value="Cytochrome c"/>
    <property type="match status" value="2"/>
</dbReference>
<evidence type="ECO:0000313" key="12">
    <source>
        <dbReference type="Proteomes" id="UP000593719"/>
    </source>
</evidence>
<name>A0A7M1B4D9_9BACT</name>
<feature type="binding site" description="covalent" evidence="8">
    <location>
        <position position="72"/>
    </location>
    <ligand>
        <name>heme c</name>
        <dbReference type="ChEBI" id="CHEBI:61717"/>
        <label>1</label>
    </ligand>
</feature>
<feature type="domain" description="Cytochrome c" evidence="10">
    <location>
        <begin position="201"/>
        <end position="319"/>
    </location>
</feature>
<dbReference type="InterPro" id="IPR009056">
    <property type="entry name" value="Cyt_c-like_dom"/>
</dbReference>
<dbReference type="GO" id="GO:0004130">
    <property type="term" value="F:cytochrome-c peroxidase activity"/>
    <property type="evidence" value="ECO:0007669"/>
    <property type="project" value="TreeGrafter"/>
</dbReference>
<evidence type="ECO:0000256" key="4">
    <source>
        <dbReference type="ARBA" id="ARBA00022729"/>
    </source>
</evidence>
<evidence type="ECO:0000256" key="7">
    <source>
        <dbReference type="ARBA" id="ARBA00023004"/>
    </source>
</evidence>
<evidence type="ECO:0000256" key="8">
    <source>
        <dbReference type="PIRSR" id="PIRSR000294-1"/>
    </source>
</evidence>
<comment type="subcellular location">
    <subcellularLocation>
        <location evidence="1">Periplasm</location>
    </subcellularLocation>
</comment>
<keyword evidence="3 9" id="KW-0479">Metal-binding</keyword>
<dbReference type="EMBL" id="CP041235">
    <property type="protein sequence ID" value="QOP44530.1"/>
    <property type="molecule type" value="Genomic_DNA"/>
</dbReference>
<keyword evidence="5" id="KW-0574">Periplasm</keyword>
<feature type="domain" description="Cytochrome c" evidence="10">
    <location>
        <begin position="47"/>
        <end position="156"/>
    </location>
</feature>
<evidence type="ECO:0000313" key="11">
    <source>
        <dbReference type="EMBL" id="QOP44530.1"/>
    </source>
</evidence>